<keyword evidence="3" id="KW-1185">Reference proteome</keyword>
<dbReference type="EMBL" id="CP058560">
    <property type="protein sequence ID" value="QUH23460.1"/>
    <property type="molecule type" value="Genomic_DNA"/>
</dbReference>
<keyword evidence="1" id="KW-0812">Transmembrane</keyword>
<feature type="transmembrane region" description="Helical" evidence="1">
    <location>
        <begin position="28"/>
        <end position="45"/>
    </location>
</feature>
<dbReference type="AlphaFoldDB" id="A0A8T8K9E0"/>
<gene>
    <name evidence="2" type="ORF">HYG87_06645</name>
</gene>
<name>A0A8T8K9E0_9EURY</name>
<reference evidence="2" key="1">
    <citation type="submission" date="2020-07" db="EMBL/GenBank/DDBJ databases">
        <title>Methanobacterium. sp. MethCan genome.</title>
        <authorList>
            <person name="Postec A."/>
            <person name="Quemeneur M."/>
        </authorList>
    </citation>
    <scope>NUCLEOTIDE SEQUENCE</scope>
    <source>
        <strain evidence="2">MethCAN</strain>
    </source>
</reference>
<feature type="transmembrane region" description="Helical" evidence="1">
    <location>
        <begin position="90"/>
        <end position="107"/>
    </location>
</feature>
<dbReference type="GeneID" id="64820428"/>
<dbReference type="KEGG" id="meme:HYG87_06645"/>
<keyword evidence="1" id="KW-0472">Membrane</keyword>
<protein>
    <submittedName>
        <fullName evidence="2">Uncharacterized protein</fullName>
    </submittedName>
</protein>
<dbReference type="Proteomes" id="UP000681041">
    <property type="component" value="Chromosome"/>
</dbReference>
<feature type="transmembrane region" description="Helical" evidence="1">
    <location>
        <begin position="51"/>
        <end position="69"/>
    </location>
</feature>
<feature type="transmembrane region" description="Helical" evidence="1">
    <location>
        <begin position="119"/>
        <end position="141"/>
    </location>
</feature>
<accession>A0A8T8K9E0</accession>
<evidence type="ECO:0000313" key="3">
    <source>
        <dbReference type="Proteomes" id="UP000681041"/>
    </source>
</evidence>
<keyword evidence="1" id="KW-1133">Transmembrane helix</keyword>
<proteinExistence type="predicted"/>
<evidence type="ECO:0000313" key="2">
    <source>
        <dbReference type="EMBL" id="QUH23460.1"/>
    </source>
</evidence>
<evidence type="ECO:0000256" key="1">
    <source>
        <dbReference type="SAM" id="Phobius"/>
    </source>
</evidence>
<dbReference type="RefSeq" id="WP_211532417.1">
    <property type="nucleotide sequence ID" value="NZ_CP058560.1"/>
</dbReference>
<sequence length="150" mass="16785">MWLLEKTGESGASLKELMDENIIKRLKGYRGIALIFLVIVTIEVILGYFSLFLAIVGILSGVVIGILSNRIFHLHWDDESQLVISNVDRIGVVVILLYVVVVIYRRFFLGGYFEGTPLLLVTLSIIAGTMIGRLLTTIVLVRRILRNLGL</sequence>
<organism evidence="2 3">
    <name type="scientific">Methanobacterium alkalithermotolerans</name>
    <dbReference type="NCBI Taxonomy" id="2731220"/>
    <lineage>
        <taxon>Archaea</taxon>
        <taxon>Methanobacteriati</taxon>
        <taxon>Methanobacteriota</taxon>
        <taxon>Methanomada group</taxon>
        <taxon>Methanobacteria</taxon>
        <taxon>Methanobacteriales</taxon>
        <taxon>Methanobacteriaceae</taxon>
        <taxon>Methanobacterium</taxon>
    </lineage>
</organism>